<feature type="short sequence motif" description="HXTX 1" evidence="2">
    <location>
        <begin position="44"/>
        <end position="47"/>
    </location>
</feature>
<evidence type="ECO:0000313" key="5">
    <source>
        <dbReference type="EMBL" id="RFM25198.1"/>
    </source>
</evidence>
<dbReference type="InterPro" id="IPR004175">
    <property type="entry name" value="RNA_CPDase"/>
</dbReference>
<dbReference type="InterPro" id="IPR009097">
    <property type="entry name" value="Cyclic_Pdiesterase"/>
</dbReference>
<feature type="domain" description="Phosphoesterase HXTX" evidence="3">
    <location>
        <begin position="30"/>
        <end position="93"/>
    </location>
</feature>
<dbReference type="HAMAP" id="MF_01940">
    <property type="entry name" value="RNA_CPDase"/>
    <property type="match status" value="1"/>
</dbReference>
<feature type="short sequence motif" description="HXTX 2" evidence="2">
    <location>
        <begin position="129"/>
        <end position="132"/>
    </location>
</feature>
<comment type="caution">
    <text evidence="4">The sequence shown here is derived from an EMBL/GenBank/DDBJ whole genome shotgun (WGS) entry which is preliminary data.</text>
</comment>
<comment type="function">
    <text evidence="2">Hydrolyzes RNA 2',3'-cyclic phosphodiester to an RNA 2'-phosphomonoester.</text>
</comment>
<organism evidence="4 6">
    <name type="scientific">Candidatus Thermochlorobacter aerophilus</name>
    <dbReference type="NCBI Taxonomy" id="1868324"/>
    <lineage>
        <taxon>Bacteria</taxon>
        <taxon>Pseudomonadati</taxon>
        <taxon>Chlorobiota</taxon>
        <taxon>Chlorobiia</taxon>
        <taxon>Chlorobiales</taxon>
        <taxon>Candidatus Thermochlorobacteriaceae</taxon>
        <taxon>Candidatus Thermochlorobacter</taxon>
    </lineage>
</organism>
<feature type="active site" description="Proton donor" evidence="2">
    <location>
        <position position="44"/>
    </location>
</feature>
<comment type="similarity">
    <text evidence="2">Belongs to the 2H phosphoesterase superfamily. ThpR family.</text>
</comment>
<comment type="catalytic activity">
    <reaction evidence="2">
        <text>a 3'-end 2',3'-cyclophospho-ribonucleotide-RNA + H2O = a 3'-end 2'-phospho-ribonucleotide-RNA + H(+)</text>
        <dbReference type="Rhea" id="RHEA:11828"/>
        <dbReference type="Rhea" id="RHEA-COMP:10464"/>
        <dbReference type="Rhea" id="RHEA-COMP:17353"/>
        <dbReference type="ChEBI" id="CHEBI:15377"/>
        <dbReference type="ChEBI" id="CHEBI:15378"/>
        <dbReference type="ChEBI" id="CHEBI:83064"/>
        <dbReference type="ChEBI" id="CHEBI:173113"/>
        <dbReference type="EC" id="3.1.4.58"/>
    </reaction>
</comment>
<reference evidence="4 6" key="1">
    <citation type="journal article" date="2011" name="ISME J.">
        <title>Community ecology of hot spring cyanobacterial mats: predominant populations and their functional potential.</title>
        <authorList>
            <person name="Klatt C.G."/>
            <person name="Wood J.M."/>
            <person name="Rusch D.B."/>
            <person name="Bateson M.M."/>
            <person name="Hamamura N."/>
            <person name="Heidelberg J.F."/>
            <person name="Grossman A.R."/>
            <person name="Bhaya D."/>
            <person name="Cohan F.M."/>
            <person name="Kuhl M."/>
            <person name="Bryant D.A."/>
            <person name="Ward D.M."/>
        </authorList>
    </citation>
    <scope>NUCLEOTIDE SEQUENCE [LARGE SCALE GENOMIC DNA]</scope>
    <source>
        <strain evidence="4">OS</strain>
    </source>
</reference>
<dbReference type="GO" id="GO:0004113">
    <property type="term" value="F:2',3'-cyclic-nucleotide 3'-phosphodiesterase activity"/>
    <property type="evidence" value="ECO:0007669"/>
    <property type="project" value="InterPro"/>
</dbReference>
<dbReference type="EMBL" id="PHFL01000057">
    <property type="protein sequence ID" value="RFM23854.1"/>
    <property type="molecule type" value="Genomic_DNA"/>
</dbReference>
<protein>
    <recommendedName>
        <fullName evidence="2">RNA 2',3'-cyclic phosphodiesterase</fullName>
        <shortName evidence="2">RNA 2',3'-CPDase</shortName>
        <ecNumber evidence="2">3.1.4.58</ecNumber>
    </recommendedName>
</protein>
<feature type="domain" description="Phosphoesterase HXTX" evidence="3">
    <location>
        <begin position="95"/>
        <end position="178"/>
    </location>
</feature>
<reference evidence="4" key="2">
    <citation type="submission" date="2017-08" db="EMBL/GenBank/DDBJ databases">
        <authorList>
            <person name="de Groot N.N."/>
        </authorList>
    </citation>
    <scope>NUCLEOTIDE SEQUENCE</scope>
    <source>
        <strain evidence="4">OS</strain>
    </source>
</reference>
<dbReference type="SUPFAM" id="SSF55144">
    <property type="entry name" value="LigT-like"/>
    <property type="match status" value="1"/>
</dbReference>
<evidence type="ECO:0000259" key="3">
    <source>
        <dbReference type="Pfam" id="PF02834"/>
    </source>
</evidence>
<name>A0A395M1R2_9BACT</name>
<dbReference type="AlphaFoldDB" id="A0A395M1R2"/>
<dbReference type="GO" id="GO:0008664">
    <property type="term" value="F:RNA 2',3'-cyclic 3'-phosphodiesterase activity"/>
    <property type="evidence" value="ECO:0007669"/>
    <property type="project" value="UniProtKB-EC"/>
</dbReference>
<proteinExistence type="inferred from homology"/>
<dbReference type="PANTHER" id="PTHR35561:SF1">
    <property type="entry name" value="RNA 2',3'-CYCLIC PHOSPHODIESTERASE"/>
    <property type="match status" value="1"/>
</dbReference>
<evidence type="ECO:0000313" key="4">
    <source>
        <dbReference type="EMBL" id="RFM23854.1"/>
    </source>
</evidence>
<dbReference type="EC" id="3.1.4.58" evidence="2"/>
<gene>
    <name evidence="4" type="primary">thpR</name>
    <name evidence="5" type="ORF">D0433_02075</name>
    <name evidence="4" type="ORF">D0433_08960</name>
</gene>
<dbReference type="EMBL" id="PHFL01000008">
    <property type="protein sequence ID" value="RFM25198.1"/>
    <property type="molecule type" value="Genomic_DNA"/>
</dbReference>
<evidence type="ECO:0000256" key="2">
    <source>
        <dbReference type="HAMAP-Rule" id="MF_01940"/>
    </source>
</evidence>
<dbReference type="Pfam" id="PF02834">
    <property type="entry name" value="LigT_PEase"/>
    <property type="match status" value="2"/>
</dbReference>
<dbReference type="Gene3D" id="3.90.1140.10">
    <property type="entry name" value="Cyclic phosphodiesterase"/>
    <property type="match status" value="1"/>
</dbReference>
<accession>A0A395M1R2</accession>
<feature type="active site" description="Proton acceptor" evidence="2">
    <location>
        <position position="129"/>
    </location>
</feature>
<dbReference type="InterPro" id="IPR014051">
    <property type="entry name" value="Phosphoesterase_HXTX"/>
</dbReference>
<dbReference type="NCBIfam" id="TIGR02258">
    <property type="entry name" value="2_5_ligase"/>
    <property type="match status" value="1"/>
</dbReference>
<keyword evidence="1 2" id="KW-0378">Hydrolase</keyword>
<dbReference type="PANTHER" id="PTHR35561">
    <property type="entry name" value="RNA 2',3'-CYCLIC PHOSPHODIESTERASE"/>
    <property type="match status" value="1"/>
</dbReference>
<sequence length="192" mass="20609">MRAFVGIFLAPSLRAAVQSFCDELTAACPSAKTAIKWVEPENFHLTLKFLGNVPSATLPALTQALHEAASSAFEISFGQADAFPSLLQPQTLWIGVQDGQQHLSALAERIQVQLDAIGFPKDARQFSAHLTIGRMRQGRTVSGLGKVVKALAPSFIGRQRVDSFALIESCLTPKGPIYTSRATIALTSNSSL</sequence>
<dbReference type="Proteomes" id="UP000266389">
    <property type="component" value="Unassembled WGS sequence"/>
</dbReference>
<evidence type="ECO:0000256" key="1">
    <source>
        <dbReference type="ARBA" id="ARBA00022801"/>
    </source>
</evidence>
<evidence type="ECO:0000313" key="6">
    <source>
        <dbReference type="Proteomes" id="UP000266389"/>
    </source>
</evidence>